<keyword evidence="3" id="KW-0620">Polyamine biosynthesis</keyword>
<dbReference type="InterPro" id="IPR036259">
    <property type="entry name" value="MFS_trans_sf"/>
</dbReference>
<dbReference type="NCBIfam" id="NF037959">
    <property type="entry name" value="MFS_SpdSyn"/>
    <property type="match status" value="1"/>
</dbReference>
<feature type="transmembrane region" description="Helical" evidence="5">
    <location>
        <begin position="151"/>
        <end position="175"/>
    </location>
</feature>
<evidence type="ECO:0000256" key="5">
    <source>
        <dbReference type="SAM" id="Phobius"/>
    </source>
</evidence>
<feature type="transmembrane region" description="Helical" evidence="5">
    <location>
        <begin position="435"/>
        <end position="456"/>
    </location>
</feature>
<dbReference type="AlphaFoldDB" id="C7RIV8"/>
<dbReference type="EMBL" id="CP001715">
    <property type="protein sequence ID" value="ACV33444.1"/>
    <property type="molecule type" value="Genomic_DNA"/>
</dbReference>
<protein>
    <submittedName>
        <fullName evidence="6">Spermidine synthase-like protein</fullName>
    </submittedName>
</protein>
<dbReference type="InterPro" id="IPR011701">
    <property type="entry name" value="MFS"/>
</dbReference>
<feature type="transmembrane region" description="Helical" evidence="5">
    <location>
        <begin position="283"/>
        <end position="302"/>
    </location>
</feature>
<dbReference type="Gene3D" id="3.40.50.150">
    <property type="entry name" value="Vaccinia Virus protein VP39"/>
    <property type="match status" value="1"/>
</dbReference>
<feature type="transmembrane region" description="Helical" evidence="5">
    <location>
        <begin position="74"/>
        <end position="94"/>
    </location>
</feature>
<evidence type="ECO:0000256" key="1">
    <source>
        <dbReference type="ARBA" id="ARBA00022692"/>
    </source>
</evidence>
<dbReference type="Gene3D" id="1.20.1250.20">
    <property type="entry name" value="MFS general substrate transporter like domains"/>
    <property type="match status" value="1"/>
</dbReference>
<dbReference type="GO" id="GO:0022857">
    <property type="term" value="F:transmembrane transporter activity"/>
    <property type="evidence" value="ECO:0007669"/>
    <property type="project" value="InterPro"/>
</dbReference>
<dbReference type="eggNOG" id="COG4262">
    <property type="taxonomic scope" value="Bacteria"/>
</dbReference>
<keyword evidence="1 5" id="KW-0812">Transmembrane</keyword>
<evidence type="ECO:0000256" key="2">
    <source>
        <dbReference type="ARBA" id="ARBA00022989"/>
    </source>
</evidence>
<evidence type="ECO:0000256" key="3">
    <source>
        <dbReference type="ARBA" id="ARBA00023115"/>
    </source>
</evidence>
<keyword evidence="2 5" id="KW-1133">Transmembrane helix</keyword>
<feature type="transmembrane region" description="Helical" evidence="5">
    <location>
        <begin position="114"/>
        <end position="139"/>
    </location>
</feature>
<name>C7RIV8_ACCRE</name>
<dbReference type="eggNOG" id="COG0421">
    <property type="taxonomic scope" value="Bacteria"/>
</dbReference>
<feature type="transmembrane region" description="Helical" evidence="5">
    <location>
        <begin position="37"/>
        <end position="62"/>
    </location>
</feature>
<dbReference type="HOGENOM" id="CLU_010122_2_0_4"/>
<dbReference type="PANTHER" id="PTHR43317">
    <property type="entry name" value="THERMOSPERMINE SYNTHASE ACAULIS5"/>
    <property type="match status" value="1"/>
</dbReference>
<accession>C7RIV8</accession>
<reference evidence="6" key="2">
    <citation type="submission" date="2009-09" db="EMBL/GenBank/DDBJ databases">
        <title>Complete sequence of chromosome of Candidatus Accumulibacter phosphatis clade IIA str. UW-1.</title>
        <authorList>
            <consortium name="US DOE Joint Genome Institute"/>
            <person name="Martin H.G."/>
            <person name="Ivanova N."/>
            <person name="Kunin V."/>
            <person name="Warnecke F."/>
            <person name="Barry K."/>
            <person name="He S."/>
            <person name="Salamov A."/>
            <person name="Szeto E."/>
            <person name="Dalin E."/>
            <person name="Pangilinan J.L."/>
            <person name="Lapidus A."/>
            <person name="Lowry S."/>
            <person name="Kyrpides N.C."/>
            <person name="McMahon K.D."/>
            <person name="Hugenholtz P."/>
        </authorList>
    </citation>
    <scope>NUCLEOTIDE SEQUENCE [LARGE SCALE GENOMIC DNA]</scope>
    <source>
        <strain evidence="6">UW-1</strain>
    </source>
</reference>
<dbReference type="SUPFAM" id="SSF103473">
    <property type="entry name" value="MFS general substrate transporter"/>
    <property type="match status" value="1"/>
</dbReference>
<dbReference type="SUPFAM" id="SSF53335">
    <property type="entry name" value="S-adenosyl-L-methionine-dependent methyltransferases"/>
    <property type="match status" value="1"/>
</dbReference>
<dbReference type="KEGG" id="app:CAP2UW1_0071"/>
<feature type="transmembrane region" description="Helical" evidence="5">
    <location>
        <begin position="221"/>
        <end position="240"/>
    </location>
</feature>
<sequence length="772" mass="83381" precursor="true">MSNTRFISGLLGAAILLSGFAALCYQVTWQRALTQSIGADAIAVVLVVTIFMTWLGVGAALARSLLRRSRRRIAFNYAVVEMVISMCGLVSVPVLRAANGAFALTGIDSVWADFALNLLVLAIPIIGMGMTTPLIVHAARQALDNFGRTVGYIYGLNILGAAAGALISGLVLLEWLGLQGVTQLAAVLNMLAACAVLLALRKFPPDAADPAPEGQLPFGRIDLAAILFGFGTLAMQVLYFRILHAYLTLSTLVFPIVLSAYLLLMSLGQWLGGWLADRFQRRLAAIAAALFAAGSLLMVAALNMPPNWAIPFGALRFTAFNGSLLLENRHLIGDPPVLGALSFSLLFMMSVAAWSALFPVLLKVATRHIDEAGASFGHLYGMYTVGNVAGTFLTGALILAWVGTTGAAACAIVVVGAGAWLLLGGRGEAEPEPALGRGLAAVGLLAALLVPANFYGKFQLDNYSISDVFEGRVGVATVSPTTRFYHIVDMSRTASASAMVREPGPGDSYEAWRWNHSELMALDPSFRPRRVLVIGIGHAYLPHALLDLPSVQEIVVVDLSPEIVGAVKKHTATSARRVFSDPRVRIVIADGRRYAQSALKRGERFDLVQIKINEPWHAGSGNLFSVEFFRMIKGLLAEGGYLGVRPLVGHLSDGMQVFDGALYPGYYHLFFKNGEIPLVEQAVVTPDIADAWRRELPGAAALGPSRNGALEIMQFDARSPRPQIDLNTDDRPTFEYYWLRQRLGTWISPRDGLDNPRFNEYRRTVPVLTPLE</sequence>
<evidence type="ECO:0000256" key="4">
    <source>
        <dbReference type="ARBA" id="ARBA00023136"/>
    </source>
</evidence>
<gene>
    <name evidence="6" type="ordered locus">CAP2UW1_0071</name>
</gene>
<dbReference type="GO" id="GO:0006596">
    <property type="term" value="P:polyamine biosynthetic process"/>
    <property type="evidence" value="ECO:0007669"/>
    <property type="project" value="UniProtKB-KW"/>
</dbReference>
<keyword evidence="4 5" id="KW-0472">Membrane</keyword>
<proteinExistence type="predicted"/>
<dbReference type="STRING" id="522306.CAP2UW1_0071"/>
<feature type="transmembrane region" description="Helical" evidence="5">
    <location>
        <begin position="398"/>
        <end position="423"/>
    </location>
</feature>
<dbReference type="Pfam" id="PF07690">
    <property type="entry name" value="MFS_1"/>
    <property type="match status" value="1"/>
</dbReference>
<evidence type="ECO:0000313" key="6">
    <source>
        <dbReference type="EMBL" id="ACV33444.1"/>
    </source>
</evidence>
<feature type="transmembrane region" description="Helical" evidence="5">
    <location>
        <begin position="338"/>
        <end position="357"/>
    </location>
</feature>
<organism evidence="6">
    <name type="scientific">Accumulibacter regalis</name>
    <dbReference type="NCBI Taxonomy" id="522306"/>
    <lineage>
        <taxon>Bacteria</taxon>
        <taxon>Pseudomonadati</taxon>
        <taxon>Pseudomonadota</taxon>
        <taxon>Betaproteobacteria</taxon>
        <taxon>Candidatus Accumulibacter</taxon>
    </lineage>
</organism>
<dbReference type="PANTHER" id="PTHR43317:SF1">
    <property type="entry name" value="THERMOSPERMINE SYNTHASE ACAULIS5"/>
    <property type="match status" value="1"/>
</dbReference>
<feature type="transmembrane region" description="Helical" evidence="5">
    <location>
        <begin position="181"/>
        <end position="200"/>
    </location>
</feature>
<feature type="transmembrane region" description="Helical" evidence="5">
    <location>
        <begin position="252"/>
        <end position="271"/>
    </location>
</feature>
<dbReference type="InterPro" id="IPR029063">
    <property type="entry name" value="SAM-dependent_MTases_sf"/>
</dbReference>
<dbReference type="Pfam" id="PF01564">
    <property type="entry name" value="Spermine_synth"/>
    <property type="match status" value="1"/>
</dbReference>
<reference evidence="6" key="1">
    <citation type="submission" date="2009-08" db="EMBL/GenBank/DDBJ databases">
        <authorList>
            <consortium name="US DOE Joint Genome Institute"/>
            <person name="Lucas S."/>
            <person name="Copeland A."/>
            <person name="Lapidus A."/>
            <person name="Glavina del Rio T."/>
            <person name="Dalin E."/>
            <person name="Tice H."/>
            <person name="Bruce D."/>
            <person name="Barry K."/>
            <person name="Pitluck S."/>
            <person name="Lowry S."/>
            <person name="Larimer F."/>
            <person name="Land M."/>
            <person name="Hauser L."/>
            <person name="Kyrpides N."/>
            <person name="Ivanova N."/>
            <person name="McMahon K.D."/>
            <person name="Hugenholtz P."/>
        </authorList>
    </citation>
    <scope>NUCLEOTIDE SEQUENCE</scope>
    <source>
        <strain evidence="6">UW-1</strain>
    </source>
</reference>